<dbReference type="InterPro" id="IPR038988">
    <property type="entry name" value="Sas4"/>
</dbReference>
<gene>
    <name evidence="3" type="ORF">C2S_11665</name>
</gene>
<reference evidence="3" key="1">
    <citation type="submission" date="2019-05" db="EMBL/GenBank/DDBJ databases">
        <authorList>
            <person name="Piombo E."/>
        </authorList>
    </citation>
    <scope>NUCLEOTIDE SEQUENCE</scope>
    <source>
        <strain evidence="3">C2S</strain>
    </source>
</reference>
<feature type="compositionally biased region" description="Basic residues" evidence="1">
    <location>
        <begin position="1166"/>
        <end position="1180"/>
    </location>
</feature>
<feature type="compositionally biased region" description="Basic and acidic residues" evidence="1">
    <location>
        <begin position="721"/>
        <end position="730"/>
    </location>
</feature>
<proteinExistence type="predicted"/>
<feature type="compositionally biased region" description="Basic and acidic residues" evidence="1">
    <location>
        <begin position="398"/>
        <end position="408"/>
    </location>
</feature>
<dbReference type="Pfam" id="PF15460">
    <property type="entry name" value="SAS4"/>
    <property type="match status" value="1"/>
</dbReference>
<sequence length="1180" mass="134768">MTQLDILENRCLMLPVLVQTPNDISMELEGTPCQSSLDLTAQKFSTVSSTSSTNSDLHFTTKTKDYMNSLHPPSPKQFERIALVQQQREQETKRRDRERRRWSREAQRQRNRAASMSTVSQEDQAQAQAARTIQKTFRGYRARREMQGFGLDSSTRWVTAIREAQFRHATLPRPKTEADSEAFGKSKADDFAKHKSASAREKWKKASAVARRAGHDDLLSDSESSESSSDEDASPEERAAARARREKATAARKHEARMMGIRYFLEMVDQKHRYGSNLCRYHEVWKRTDTTENFFYWLDYGEGRNIEVDGCPRDRLEREQVRYLSREERQYYLVEVDSEGRLCWAKNGQRIDTTEEFKDSIYGVVPVNDSTPAFNAAAQPEDARSLESVSSSSSDSSLESRREADRAAKYATPDFDNSQGMNKVSQISASTIFNKLMRKSVRKNTWIFVADTSFRMYVGIKDSGAFQHSSFLQGSRISSAGLIKIKNGRLSSLSPLSGHYRPPAANFRAFVASLRQSEVDMSHVSISKSYVVLIGLETYIKTKRKGKDFAQRVGHRKDKIIAPEEAARREEEAKDKSESAAKEREVLQREEAEKQEGRPVKKVLKKLGIKPTKEEKQAAKREKKEDVEKMHVYTDWSHSHRNRVRKKTINIDDAIFRLSWRTERNTSLKPCQAFGRLPMASVTRSSRRAEAPHQHHPHHHLTPPAGVFAHAQGGGGGRNKRALDTHDRDFDAIKPKRTRLTVEIFAKGTHGLRDADIDNNKAAPPTRKPAATPTVATTTPIPPPPTTDSATSKPKQEQALTKHQSKVINGIKHELDRLQPQPSDTNTQEQGRKLRSQEATRFKSELSAYFPEYDEVIGNEPKEQQLFNVDTPIVIVDSDPRRAIPQTHHPAIEYPVRGYGDALFYNVFDCQQVDLGFLESQSKNKTIEDPLPDKLFQPIHRRAERLERSIRNTEKGRAQHERDQIIRLLEGLQGHDWLRVMGVSGVTETKKKTFEPARNHFIKGCQAILDKFRNWVLEEKRRKMEKDKARAEKEEEENSSSVEEDEAGDDSENGDASDSESPAKQLQEEAMARSKNAKGSKNRKSTPQPAVAKIPRPAKTAPAPKPPEPPKEFKSFFSKRYERDSALHRHRRAGRKIMAWGLPMPEIPEVDFDLPEEYRGEDTLKARARQQRRERRRSKQ</sequence>
<evidence type="ECO:0000313" key="3">
    <source>
        <dbReference type="EMBL" id="VTT80316.1"/>
    </source>
</evidence>
<feature type="compositionally biased region" description="Acidic residues" evidence="1">
    <location>
        <begin position="1034"/>
        <end position="1058"/>
    </location>
</feature>
<feature type="compositionally biased region" description="Low complexity" evidence="1">
    <location>
        <begin position="762"/>
        <end position="779"/>
    </location>
</feature>
<feature type="compositionally biased region" description="Basic and acidic residues" evidence="1">
    <location>
        <begin position="1156"/>
        <end position="1165"/>
    </location>
</feature>
<feature type="region of interest" description="Disordered" evidence="1">
    <location>
        <begin position="169"/>
        <end position="252"/>
    </location>
</feature>
<evidence type="ECO:0000259" key="2">
    <source>
        <dbReference type="Pfam" id="PF15460"/>
    </source>
</evidence>
<feature type="compositionally biased region" description="Acidic residues" evidence="1">
    <location>
        <begin position="219"/>
        <end position="234"/>
    </location>
</feature>
<comment type="caution">
    <text evidence="3">The sequence shown here is derived from an EMBL/GenBank/DDBJ whole genome shotgun (WGS) entry which is preliminary data.</text>
</comment>
<feature type="region of interest" description="Disordered" evidence="1">
    <location>
        <begin position="84"/>
        <end position="127"/>
    </location>
</feature>
<feature type="region of interest" description="Disordered" evidence="1">
    <location>
        <begin position="373"/>
        <end position="415"/>
    </location>
</feature>
<dbReference type="EMBL" id="CABFJX010000401">
    <property type="protein sequence ID" value="VTT80316.1"/>
    <property type="molecule type" value="Genomic_DNA"/>
</dbReference>
<dbReference type="GO" id="GO:0004402">
    <property type="term" value="F:histone acetyltransferase activity"/>
    <property type="evidence" value="ECO:0007669"/>
    <property type="project" value="TreeGrafter"/>
</dbReference>
<feature type="region of interest" description="Disordered" evidence="1">
    <location>
        <begin position="1026"/>
        <end position="1129"/>
    </location>
</feature>
<protein>
    <recommendedName>
        <fullName evidence="2">Something about silencing protein 4 domain-containing protein</fullName>
    </recommendedName>
</protein>
<feature type="domain" description="Something about silencing protein 4" evidence="2">
    <location>
        <begin position="929"/>
        <end position="1024"/>
    </location>
</feature>
<feature type="compositionally biased region" description="Polar residues" evidence="1">
    <location>
        <begin position="820"/>
        <end position="829"/>
    </location>
</feature>
<dbReference type="InterPro" id="IPR029184">
    <property type="entry name" value="Sas4_dom"/>
</dbReference>
<dbReference type="PANTHER" id="PTHR38422:SF1">
    <property type="entry name" value="SOMETHING ABOUT SILENCING PROTEIN 4"/>
    <property type="match status" value="1"/>
</dbReference>
<dbReference type="AlphaFoldDB" id="A0A9Q9UHM7"/>
<name>A0A9Q9UHM7_FUSFU</name>
<feature type="compositionally biased region" description="Basic and acidic residues" evidence="1">
    <location>
        <begin position="1108"/>
        <end position="1127"/>
    </location>
</feature>
<feature type="compositionally biased region" description="Basic and acidic residues" evidence="1">
    <location>
        <begin position="174"/>
        <end position="201"/>
    </location>
</feature>
<feature type="compositionally biased region" description="Low complexity" evidence="1">
    <location>
        <begin position="1092"/>
        <end position="1102"/>
    </location>
</feature>
<feature type="region of interest" description="Disordered" evidence="1">
    <location>
        <begin position="560"/>
        <end position="599"/>
    </location>
</feature>
<feature type="compositionally biased region" description="Basic residues" evidence="1">
    <location>
        <begin position="1075"/>
        <end position="1084"/>
    </location>
</feature>
<feature type="region of interest" description="Disordered" evidence="1">
    <location>
        <begin position="710"/>
        <end position="730"/>
    </location>
</feature>
<organism evidence="3 4">
    <name type="scientific">Fusarium fujikuroi</name>
    <name type="common">Bakanae and foot rot disease fungus</name>
    <name type="synonym">Gibberella fujikuroi</name>
    <dbReference type="NCBI Taxonomy" id="5127"/>
    <lineage>
        <taxon>Eukaryota</taxon>
        <taxon>Fungi</taxon>
        <taxon>Dikarya</taxon>
        <taxon>Ascomycota</taxon>
        <taxon>Pezizomycotina</taxon>
        <taxon>Sordariomycetes</taxon>
        <taxon>Hypocreomycetidae</taxon>
        <taxon>Hypocreales</taxon>
        <taxon>Nectriaceae</taxon>
        <taxon>Fusarium</taxon>
        <taxon>Fusarium fujikuroi species complex</taxon>
    </lineage>
</organism>
<dbReference type="PANTHER" id="PTHR38422">
    <property type="entry name" value="SOMETHING ABOUT SILENCING PROTEIN 4"/>
    <property type="match status" value="1"/>
</dbReference>
<dbReference type="GO" id="GO:0033255">
    <property type="term" value="C:SAS acetyltransferase complex"/>
    <property type="evidence" value="ECO:0007669"/>
    <property type="project" value="InterPro"/>
</dbReference>
<dbReference type="PROSITE" id="PS50096">
    <property type="entry name" value="IQ"/>
    <property type="match status" value="1"/>
</dbReference>
<dbReference type="Proteomes" id="UP000760494">
    <property type="component" value="Unassembled WGS sequence"/>
</dbReference>
<feature type="compositionally biased region" description="Polar residues" evidence="1">
    <location>
        <begin position="114"/>
        <end position="127"/>
    </location>
</feature>
<feature type="region of interest" description="Disordered" evidence="1">
    <location>
        <begin position="1155"/>
        <end position="1180"/>
    </location>
</feature>
<evidence type="ECO:0000313" key="4">
    <source>
        <dbReference type="Proteomes" id="UP000760494"/>
    </source>
</evidence>
<feature type="compositionally biased region" description="Basic and acidic residues" evidence="1">
    <location>
        <begin position="830"/>
        <end position="840"/>
    </location>
</feature>
<accession>A0A9Q9UHM7</accession>
<feature type="compositionally biased region" description="Low complexity" evidence="1">
    <location>
        <begin position="386"/>
        <end position="397"/>
    </location>
</feature>
<evidence type="ECO:0000256" key="1">
    <source>
        <dbReference type="SAM" id="MobiDB-lite"/>
    </source>
</evidence>
<feature type="region of interest" description="Disordered" evidence="1">
    <location>
        <begin position="754"/>
        <end position="840"/>
    </location>
</feature>